<feature type="compositionally biased region" description="Polar residues" evidence="1">
    <location>
        <begin position="90"/>
        <end position="107"/>
    </location>
</feature>
<name>A0A0C9V1L1_SPHS4</name>
<keyword evidence="4" id="KW-1185">Reference proteome</keyword>
<dbReference type="AlphaFoldDB" id="A0A0C9V1L1"/>
<sequence>MIPAANNAILVSNDDHIVGPDSFTNTTTADNTYTAEQQAKGPTMHHQNRYHDPSRREYTIKYASTDEESDNGTQYELEECLSPSFDFASASPTTPSSDCQGVSNETSSTEDIDDPPSEQNEQVQGNVEQQRPSPHEIDTYVWQPFISFRDCIWLQAQQRTFQGIAIDPNYIFYIFMLIFLEFIHFKFRLAFEHSAGI</sequence>
<gene>
    <name evidence="3" type="ORF">M422DRAFT_262164</name>
</gene>
<evidence type="ECO:0000313" key="3">
    <source>
        <dbReference type="EMBL" id="KIJ35577.1"/>
    </source>
</evidence>
<dbReference type="Proteomes" id="UP000054279">
    <property type="component" value="Unassembled WGS sequence"/>
</dbReference>
<evidence type="ECO:0000256" key="2">
    <source>
        <dbReference type="SAM" id="Phobius"/>
    </source>
</evidence>
<dbReference type="HOGENOM" id="CLU_1384962_0_0_1"/>
<evidence type="ECO:0000256" key="1">
    <source>
        <dbReference type="SAM" id="MobiDB-lite"/>
    </source>
</evidence>
<dbReference type="EMBL" id="KN837187">
    <property type="protein sequence ID" value="KIJ35577.1"/>
    <property type="molecule type" value="Genomic_DNA"/>
</dbReference>
<evidence type="ECO:0000313" key="4">
    <source>
        <dbReference type="Proteomes" id="UP000054279"/>
    </source>
</evidence>
<keyword evidence="2" id="KW-0812">Transmembrane</keyword>
<keyword evidence="2" id="KW-1133">Transmembrane helix</keyword>
<feature type="region of interest" description="Disordered" evidence="1">
    <location>
        <begin position="86"/>
        <end position="134"/>
    </location>
</feature>
<keyword evidence="2" id="KW-0472">Membrane</keyword>
<protein>
    <submittedName>
        <fullName evidence="3">Uncharacterized protein</fullName>
    </submittedName>
</protein>
<feature type="transmembrane region" description="Helical" evidence="2">
    <location>
        <begin position="170"/>
        <end position="191"/>
    </location>
</feature>
<reference evidence="3 4" key="1">
    <citation type="submission" date="2014-06" db="EMBL/GenBank/DDBJ databases">
        <title>Evolutionary Origins and Diversification of the Mycorrhizal Mutualists.</title>
        <authorList>
            <consortium name="DOE Joint Genome Institute"/>
            <consortium name="Mycorrhizal Genomics Consortium"/>
            <person name="Kohler A."/>
            <person name="Kuo A."/>
            <person name="Nagy L.G."/>
            <person name="Floudas D."/>
            <person name="Copeland A."/>
            <person name="Barry K.W."/>
            <person name="Cichocki N."/>
            <person name="Veneault-Fourrey C."/>
            <person name="LaButti K."/>
            <person name="Lindquist E.A."/>
            <person name="Lipzen A."/>
            <person name="Lundell T."/>
            <person name="Morin E."/>
            <person name="Murat C."/>
            <person name="Riley R."/>
            <person name="Ohm R."/>
            <person name="Sun H."/>
            <person name="Tunlid A."/>
            <person name="Henrissat B."/>
            <person name="Grigoriev I.V."/>
            <person name="Hibbett D.S."/>
            <person name="Martin F."/>
        </authorList>
    </citation>
    <scope>NUCLEOTIDE SEQUENCE [LARGE SCALE GENOMIC DNA]</scope>
    <source>
        <strain evidence="3 4">SS14</strain>
    </source>
</reference>
<accession>A0A0C9V1L1</accession>
<organism evidence="3 4">
    <name type="scientific">Sphaerobolus stellatus (strain SS14)</name>
    <dbReference type="NCBI Taxonomy" id="990650"/>
    <lineage>
        <taxon>Eukaryota</taxon>
        <taxon>Fungi</taxon>
        <taxon>Dikarya</taxon>
        <taxon>Basidiomycota</taxon>
        <taxon>Agaricomycotina</taxon>
        <taxon>Agaricomycetes</taxon>
        <taxon>Phallomycetidae</taxon>
        <taxon>Geastrales</taxon>
        <taxon>Sphaerobolaceae</taxon>
        <taxon>Sphaerobolus</taxon>
    </lineage>
</organism>
<proteinExistence type="predicted"/>
<feature type="compositionally biased region" description="Low complexity" evidence="1">
    <location>
        <begin position="118"/>
        <end position="130"/>
    </location>
</feature>